<dbReference type="STRING" id="348802.A0A0D2EGT3"/>
<dbReference type="GO" id="GO:0008168">
    <property type="term" value="F:methyltransferase activity"/>
    <property type="evidence" value="ECO:0007669"/>
    <property type="project" value="TreeGrafter"/>
</dbReference>
<sequence length="328" mass="37431">MAEQHEFPLTVDESDSTLGEDEYSDDETIASSIFKYPEENGRQYHAYKDGTYLFPNDKPEQNRLDFQHQLSLHVGQGKLYLSPVKNPSEILDIGTGTGVWAIDVADEHESARVTGIDLSPIQPELVPPNCHFQISDFEDPWDFKRQFDLIHGRLLIGSISNPRQLIQHAYESLKPGGWLEFQDACPPRSDDSTIPLHSAYRQWVDAWCDALTRGGRDPFLAAKYGDLLREAGFINVNVREYKVPQNCWAKGRHYKKLGFWNAVNILNGIEGLSMRPFTRHLRWSVEHVQVLLADTRSDIKNAKIHAYWPVYVVYGKKPEATFSQGIST</sequence>
<dbReference type="AlphaFoldDB" id="A0A0D2EGT3"/>
<proteinExistence type="predicted"/>
<feature type="region of interest" description="Disordered" evidence="1">
    <location>
        <begin position="1"/>
        <end position="24"/>
    </location>
</feature>
<dbReference type="GeneID" id="25328885"/>
<dbReference type="Gene3D" id="3.40.50.150">
    <property type="entry name" value="Vaccinia Virus protein VP39"/>
    <property type="match status" value="1"/>
</dbReference>
<dbReference type="EMBL" id="KN847320">
    <property type="protein sequence ID" value="KIW54628.1"/>
    <property type="molecule type" value="Genomic_DNA"/>
</dbReference>
<name>A0A0D2EGT3_9EURO</name>
<reference evidence="2 3" key="1">
    <citation type="submission" date="2015-01" db="EMBL/GenBank/DDBJ databases">
        <title>The Genome Sequence of Exophiala xenobiotica CBS118157.</title>
        <authorList>
            <consortium name="The Broad Institute Genomics Platform"/>
            <person name="Cuomo C."/>
            <person name="de Hoog S."/>
            <person name="Gorbushina A."/>
            <person name="Stielow B."/>
            <person name="Teixiera M."/>
            <person name="Abouelleil A."/>
            <person name="Chapman S.B."/>
            <person name="Priest M."/>
            <person name="Young S.K."/>
            <person name="Wortman J."/>
            <person name="Nusbaum C."/>
            <person name="Birren B."/>
        </authorList>
    </citation>
    <scope>NUCLEOTIDE SEQUENCE [LARGE SCALE GENOMIC DNA]</scope>
    <source>
        <strain evidence="2 3">CBS 118157</strain>
    </source>
</reference>
<keyword evidence="3" id="KW-1185">Reference proteome</keyword>
<dbReference type="InterPro" id="IPR029063">
    <property type="entry name" value="SAM-dependent_MTases_sf"/>
</dbReference>
<dbReference type="PANTHER" id="PTHR43591">
    <property type="entry name" value="METHYLTRANSFERASE"/>
    <property type="match status" value="1"/>
</dbReference>
<protein>
    <recommendedName>
        <fullName evidence="4">Methyltransferase domain-containing protein</fullName>
    </recommendedName>
</protein>
<feature type="compositionally biased region" description="Acidic residues" evidence="1">
    <location>
        <begin position="12"/>
        <end position="24"/>
    </location>
</feature>
<gene>
    <name evidence="2" type="ORF">PV05_06977</name>
</gene>
<dbReference type="OrthoDB" id="2013972at2759"/>
<dbReference type="Pfam" id="PF13489">
    <property type="entry name" value="Methyltransf_23"/>
    <property type="match status" value="1"/>
</dbReference>
<evidence type="ECO:0008006" key="4">
    <source>
        <dbReference type="Google" id="ProtNLM"/>
    </source>
</evidence>
<dbReference type="PANTHER" id="PTHR43591:SF24">
    <property type="entry name" value="2-METHOXY-6-POLYPRENYL-1,4-BENZOQUINOL METHYLASE, MITOCHONDRIAL"/>
    <property type="match status" value="1"/>
</dbReference>
<dbReference type="RefSeq" id="XP_013315212.1">
    <property type="nucleotide sequence ID" value="XM_013459758.1"/>
</dbReference>
<dbReference type="HOGENOM" id="CLU_010595_0_2_1"/>
<evidence type="ECO:0000256" key="1">
    <source>
        <dbReference type="SAM" id="MobiDB-lite"/>
    </source>
</evidence>
<evidence type="ECO:0000313" key="2">
    <source>
        <dbReference type="EMBL" id="KIW54628.1"/>
    </source>
</evidence>
<dbReference type="Proteomes" id="UP000054342">
    <property type="component" value="Unassembled WGS sequence"/>
</dbReference>
<accession>A0A0D2EGT3</accession>
<dbReference type="SUPFAM" id="SSF53335">
    <property type="entry name" value="S-adenosyl-L-methionine-dependent methyltransferases"/>
    <property type="match status" value="1"/>
</dbReference>
<dbReference type="CDD" id="cd02440">
    <property type="entry name" value="AdoMet_MTases"/>
    <property type="match status" value="1"/>
</dbReference>
<organism evidence="2 3">
    <name type="scientific">Exophiala xenobiotica</name>
    <dbReference type="NCBI Taxonomy" id="348802"/>
    <lineage>
        <taxon>Eukaryota</taxon>
        <taxon>Fungi</taxon>
        <taxon>Dikarya</taxon>
        <taxon>Ascomycota</taxon>
        <taxon>Pezizomycotina</taxon>
        <taxon>Eurotiomycetes</taxon>
        <taxon>Chaetothyriomycetidae</taxon>
        <taxon>Chaetothyriales</taxon>
        <taxon>Herpotrichiellaceae</taxon>
        <taxon>Exophiala</taxon>
    </lineage>
</organism>
<evidence type="ECO:0000313" key="3">
    <source>
        <dbReference type="Proteomes" id="UP000054342"/>
    </source>
</evidence>